<evidence type="ECO:0000256" key="2">
    <source>
        <dbReference type="ARBA" id="ARBA00004141"/>
    </source>
</evidence>
<dbReference type="PANTHER" id="PTHR11048">
    <property type="entry name" value="PRENYLTRANSFERASES"/>
    <property type="match status" value="1"/>
</dbReference>
<gene>
    <name evidence="9" type="ORF">J3Q64DRAFT_1737436</name>
</gene>
<evidence type="ECO:0000313" key="10">
    <source>
        <dbReference type="Proteomes" id="UP001448207"/>
    </source>
</evidence>
<keyword evidence="6 8" id="KW-1133">Transmembrane helix</keyword>
<dbReference type="InterPro" id="IPR030470">
    <property type="entry name" value="UbiA_prenylTrfase_CS"/>
</dbReference>
<dbReference type="Gene3D" id="1.10.357.140">
    <property type="entry name" value="UbiA prenyltransferase"/>
    <property type="match status" value="1"/>
</dbReference>
<dbReference type="InterPro" id="IPR039653">
    <property type="entry name" value="Prenyltransferase"/>
</dbReference>
<evidence type="ECO:0000256" key="7">
    <source>
        <dbReference type="ARBA" id="ARBA00023136"/>
    </source>
</evidence>
<dbReference type="InterPro" id="IPR006370">
    <property type="entry name" value="HB_polyprenyltransferase-like"/>
</dbReference>
<dbReference type="EC" id="2.5.1.39" evidence="8"/>
<keyword evidence="4 8" id="KW-0808">Transferase</keyword>
<proteinExistence type="inferred from homology"/>
<protein>
    <recommendedName>
        <fullName evidence="8">4-hydroxybenzoate polyprenyltransferase, mitochondrial</fullName>
        <shortName evidence="8">4-HB polyprenyltransferase</shortName>
        <ecNumber evidence="8">2.5.1.39</ecNumber>
    </recommendedName>
    <alternativeName>
        <fullName evidence="8">Para-hydroxybenzoate--polyprenyltransferase</fullName>
        <shortName evidence="8">PHB:PPT</shortName>
        <shortName evidence="8">PHB:polyprenyltransferase</shortName>
    </alternativeName>
</protein>
<dbReference type="InterPro" id="IPR000537">
    <property type="entry name" value="UbiA_prenyltransferase"/>
</dbReference>
<comment type="cofactor">
    <cofactor evidence="1 8">
        <name>Mg(2+)</name>
        <dbReference type="ChEBI" id="CHEBI:18420"/>
    </cofactor>
</comment>
<evidence type="ECO:0000256" key="4">
    <source>
        <dbReference type="ARBA" id="ARBA00022679"/>
    </source>
</evidence>
<keyword evidence="8" id="KW-0831">Ubiquinone biosynthesis</keyword>
<keyword evidence="7 8" id="KW-0472">Membrane</keyword>
<comment type="similarity">
    <text evidence="3 8">Belongs to the UbiA prenyltransferase family.</text>
</comment>
<comment type="function">
    <text evidence="8">Catalyzes the prenylation of para-hydroxybenzoate (PHB) with an all-trans polyprenyl group. Mediates the second step in the final reaction sequence of coenzyme Q (CoQ) biosynthesis, which is the condensation of the polyisoprenoid side chain with PHB, generating the first membrane-bound Q intermediate.</text>
</comment>
<comment type="catalytic activity">
    <reaction evidence="8">
        <text>an all-trans-polyprenyl diphosphate + 4-hydroxybenzoate = a 4-hydroxy-3-(all-trans-polyprenyl)benzoate + diphosphate</text>
        <dbReference type="Rhea" id="RHEA:44504"/>
        <dbReference type="Rhea" id="RHEA-COMP:9514"/>
        <dbReference type="Rhea" id="RHEA-COMP:9564"/>
        <dbReference type="ChEBI" id="CHEBI:17879"/>
        <dbReference type="ChEBI" id="CHEBI:33019"/>
        <dbReference type="ChEBI" id="CHEBI:58914"/>
        <dbReference type="ChEBI" id="CHEBI:78396"/>
        <dbReference type="EC" id="2.5.1.39"/>
    </reaction>
</comment>
<dbReference type="Proteomes" id="UP001448207">
    <property type="component" value="Unassembled WGS sequence"/>
</dbReference>
<evidence type="ECO:0000256" key="1">
    <source>
        <dbReference type="ARBA" id="ARBA00001946"/>
    </source>
</evidence>
<evidence type="ECO:0000313" key="9">
    <source>
        <dbReference type="EMBL" id="KAL0087448.1"/>
    </source>
</evidence>
<evidence type="ECO:0000256" key="5">
    <source>
        <dbReference type="ARBA" id="ARBA00022692"/>
    </source>
</evidence>
<dbReference type="EMBL" id="JBCLYO010000007">
    <property type="protein sequence ID" value="KAL0087448.1"/>
    <property type="molecule type" value="Genomic_DNA"/>
</dbReference>
<evidence type="ECO:0000256" key="6">
    <source>
        <dbReference type="ARBA" id="ARBA00022989"/>
    </source>
</evidence>
<evidence type="ECO:0000256" key="3">
    <source>
        <dbReference type="ARBA" id="ARBA00005985"/>
    </source>
</evidence>
<accession>A0ABR3B1R2</accession>
<comment type="pathway">
    <text evidence="8">Cofactor biosynthesis; ubiquinone biosynthesis.</text>
</comment>
<reference evidence="9 10" key="1">
    <citation type="submission" date="2024-04" db="EMBL/GenBank/DDBJ databases">
        <title>Symmetric and asymmetric DNA N6-adenine methylation regulates different biological responses in Mucorales.</title>
        <authorList>
            <consortium name="Lawrence Berkeley National Laboratory"/>
            <person name="Lax C."/>
            <person name="Mondo S.J."/>
            <person name="Osorio-Concepcion M."/>
            <person name="Muszewska A."/>
            <person name="Corrochano-Luque M."/>
            <person name="Gutierrez G."/>
            <person name="Riley R."/>
            <person name="Lipzen A."/>
            <person name="Guo J."/>
            <person name="Hundley H."/>
            <person name="Amirebrahimi M."/>
            <person name="Ng V."/>
            <person name="Lorenzo-Gutierrez D."/>
            <person name="Binder U."/>
            <person name="Yang J."/>
            <person name="Song Y."/>
            <person name="Canovas D."/>
            <person name="Navarro E."/>
            <person name="Freitag M."/>
            <person name="Gabaldon T."/>
            <person name="Grigoriev I.V."/>
            <person name="Corrochano L.M."/>
            <person name="Nicolas F.E."/>
            <person name="Garre V."/>
        </authorList>
    </citation>
    <scope>NUCLEOTIDE SEQUENCE [LARGE SCALE GENOMIC DNA]</scope>
    <source>
        <strain evidence="9 10">L51</strain>
    </source>
</reference>
<keyword evidence="8" id="KW-0414">Isoprene biosynthesis</keyword>
<organism evidence="9 10">
    <name type="scientific">Phycomyces blakesleeanus</name>
    <dbReference type="NCBI Taxonomy" id="4837"/>
    <lineage>
        <taxon>Eukaryota</taxon>
        <taxon>Fungi</taxon>
        <taxon>Fungi incertae sedis</taxon>
        <taxon>Mucoromycota</taxon>
        <taxon>Mucoromycotina</taxon>
        <taxon>Mucoromycetes</taxon>
        <taxon>Mucorales</taxon>
        <taxon>Phycomycetaceae</taxon>
        <taxon>Phycomyces</taxon>
    </lineage>
</organism>
<dbReference type="Gene3D" id="1.20.120.1780">
    <property type="entry name" value="UbiA prenyltransferase"/>
    <property type="match status" value="1"/>
</dbReference>
<evidence type="ECO:0000256" key="8">
    <source>
        <dbReference type="HAMAP-Rule" id="MF_03189"/>
    </source>
</evidence>
<dbReference type="InterPro" id="IPR044878">
    <property type="entry name" value="UbiA_sf"/>
</dbReference>
<keyword evidence="8" id="KW-0496">Mitochondrion</keyword>
<keyword evidence="5 8" id="KW-0812">Transmembrane</keyword>
<sequence length="403" mass="43708">MTMPLVIPLAMRLGRVSLRTKNATRMFSVSASASARLSTLRSLSSTRITRPVIPLRALTLQQKQWVQSSSTATNTPAISTSNEQLSPSNATAEPVRQLYNNWIDRLPPKVAPYIYLLRLDKPIGTWLLFWPCAWSITLAASATNASVTQTGAMLALFGAGALTMRGAGCVINDLWDRDIDDKVERTKVRPIASGAISPAKAIAFLGCQLSVGLAVLTQLNWYSIFLGASSLSLVVSYPLMKRVTYWPQTVLGLAYNWGALLGWSAMTGSLDLAAIGPLYVGGVAWTLVYDTIYAHQDKADDVKIGVKSTALRFGDKTTEWLTGFSSVFVSMTALSGYMCGQGLPFYLLSVGGVATHLAWQLKTVNYNDPADCWNKFKSNTWTGGLLWSGIVADSALAHPYAFS</sequence>
<dbReference type="HAMAP" id="MF_01635">
    <property type="entry name" value="UbiA"/>
    <property type="match status" value="1"/>
</dbReference>
<keyword evidence="8" id="KW-0999">Mitochondrion inner membrane</keyword>
<name>A0ABR3B1R2_PHYBL</name>
<dbReference type="NCBIfam" id="TIGR01474">
    <property type="entry name" value="ubiA_proteo"/>
    <property type="match status" value="1"/>
</dbReference>
<keyword evidence="10" id="KW-1185">Reference proteome</keyword>
<dbReference type="Pfam" id="PF01040">
    <property type="entry name" value="UbiA"/>
    <property type="match status" value="1"/>
</dbReference>
<comment type="caution">
    <text evidence="9">The sequence shown here is derived from an EMBL/GenBank/DDBJ whole genome shotgun (WGS) entry which is preliminary data.</text>
</comment>
<comment type="subcellular location">
    <subcellularLocation>
        <location evidence="2">Membrane</location>
        <topology evidence="2">Multi-pass membrane protein</topology>
    </subcellularLocation>
    <subcellularLocation>
        <location evidence="8">Mitochondrion inner membrane</location>
        <topology evidence="8">Multi-pass membrane protein</topology>
        <orientation evidence="8">Matrix side</orientation>
    </subcellularLocation>
</comment>
<dbReference type="PANTHER" id="PTHR11048:SF28">
    <property type="entry name" value="4-HYDROXYBENZOATE POLYPRENYLTRANSFERASE, MITOCHONDRIAL"/>
    <property type="match status" value="1"/>
</dbReference>
<dbReference type="PROSITE" id="PS00943">
    <property type="entry name" value="UBIA"/>
    <property type="match status" value="1"/>
</dbReference>
<dbReference type="CDD" id="cd13959">
    <property type="entry name" value="PT_UbiA_COQ2"/>
    <property type="match status" value="1"/>
</dbReference>